<reference evidence="1 2" key="1">
    <citation type="submission" date="2021-03" db="EMBL/GenBank/DDBJ databases">
        <authorList>
            <person name="Stanton E."/>
        </authorList>
    </citation>
    <scope>NUCLEOTIDE SEQUENCE [LARGE SCALE GENOMIC DNA]</scope>
    <source>
        <strain evidence="1 2">2020EL-00037</strain>
    </source>
</reference>
<dbReference type="RefSeq" id="WP_210846336.1">
    <property type="nucleotide sequence ID" value="NZ_JAGKON010000013.1"/>
</dbReference>
<sequence length="241" mass="27263">MNTNNTRSINHKLKNLTKAFAANEEIKRELALLGDTYERDTLPLRAQLIAGAEVIKRRQTQYERELVTQWGGLIDPEGDIRFAPFLPGFSPDFSMLFNPPYPGFCEGMLTGFIREHYLTRRQRGEEKNVEIGLRYPPTKDTLPLMLKGITTLLPYMTKMENGHVKVTANTSITFPVREGNAAYIGYKSLVIDPESGRTDLLIHVSGEEEAGLLSFDVVRSALLHLVSSRYFTANRCRKLLA</sequence>
<dbReference type="EMBL" id="JAGKON010000013">
    <property type="protein sequence ID" value="MBQ0600935.1"/>
    <property type="molecule type" value="Genomic_DNA"/>
</dbReference>
<dbReference type="AlphaFoldDB" id="A0AAP2BJX7"/>
<accession>A0AAP2BJX7</accession>
<dbReference type="Proteomes" id="UP000673434">
    <property type="component" value="Unassembled WGS sequence"/>
</dbReference>
<organism evidence="1 2">
    <name type="scientific">Klebsiella oxytoca</name>
    <dbReference type="NCBI Taxonomy" id="571"/>
    <lineage>
        <taxon>Bacteria</taxon>
        <taxon>Pseudomonadati</taxon>
        <taxon>Pseudomonadota</taxon>
        <taxon>Gammaproteobacteria</taxon>
        <taxon>Enterobacterales</taxon>
        <taxon>Enterobacteriaceae</taxon>
        <taxon>Klebsiella/Raoultella group</taxon>
        <taxon>Klebsiella</taxon>
    </lineage>
</organism>
<keyword evidence="2" id="KW-1185">Reference proteome</keyword>
<protein>
    <submittedName>
        <fullName evidence="1">Uncharacterized protein</fullName>
    </submittedName>
</protein>
<evidence type="ECO:0000313" key="2">
    <source>
        <dbReference type="Proteomes" id="UP000673434"/>
    </source>
</evidence>
<proteinExistence type="predicted"/>
<comment type="caution">
    <text evidence="1">The sequence shown here is derived from an EMBL/GenBank/DDBJ whole genome shotgun (WGS) entry which is preliminary data.</text>
</comment>
<evidence type="ECO:0000313" key="1">
    <source>
        <dbReference type="EMBL" id="MBQ0600935.1"/>
    </source>
</evidence>
<gene>
    <name evidence="1" type="ORF">J7S78_14140</name>
</gene>
<name>A0AAP2BJX7_KLEOX</name>